<accession>A0AAE1P623</accession>
<reference evidence="2" key="1">
    <citation type="submission" date="2023-11" db="EMBL/GenBank/DDBJ databases">
        <title>Genome assemblies of two species of porcelain crab, Petrolisthes cinctipes and Petrolisthes manimaculis (Anomura: Porcellanidae).</title>
        <authorList>
            <person name="Angst P."/>
        </authorList>
    </citation>
    <scope>NUCLEOTIDE SEQUENCE</scope>
    <source>
        <strain evidence="2">PB745_02</strain>
        <tissue evidence="2">Gill</tissue>
    </source>
</reference>
<organism evidence="2 3">
    <name type="scientific">Petrolisthes manimaculis</name>
    <dbReference type="NCBI Taxonomy" id="1843537"/>
    <lineage>
        <taxon>Eukaryota</taxon>
        <taxon>Metazoa</taxon>
        <taxon>Ecdysozoa</taxon>
        <taxon>Arthropoda</taxon>
        <taxon>Crustacea</taxon>
        <taxon>Multicrustacea</taxon>
        <taxon>Malacostraca</taxon>
        <taxon>Eumalacostraca</taxon>
        <taxon>Eucarida</taxon>
        <taxon>Decapoda</taxon>
        <taxon>Pleocyemata</taxon>
        <taxon>Anomura</taxon>
        <taxon>Galatheoidea</taxon>
        <taxon>Porcellanidae</taxon>
        <taxon>Petrolisthes</taxon>
    </lineage>
</organism>
<dbReference type="AlphaFoldDB" id="A0AAE1P623"/>
<proteinExistence type="predicted"/>
<dbReference type="Proteomes" id="UP001292094">
    <property type="component" value="Unassembled WGS sequence"/>
</dbReference>
<dbReference type="EMBL" id="JAWZYT010002870">
    <property type="protein sequence ID" value="KAK4301420.1"/>
    <property type="molecule type" value="Genomic_DNA"/>
</dbReference>
<name>A0AAE1P623_9EUCA</name>
<sequence>MVRNGWRRGEVRLKLKVRRGLFGVDEECIETNGEELWKMDKKRDREEGKKLEKGGKDGKKLEKRGGREDGKKLEKNGG</sequence>
<protein>
    <submittedName>
        <fullName evidence="2">Uncharacterized protein</fullName>
    </submittedName>
</protein>
<gene>
    <name evidence="2" type="ORF">Pmani_026435</name>
</gene>
<evidence type="ECO:0000313" key="3">
    <source>
        <dbReference type="Proteomes" id="UP001292094"/>
    </source>
</evidence>
<feature type="region of interest" description="Disordered" evidence="1">
    <location>
        <begin position="40"/>
        <end position="78"/>
    </location>
</feature>
<evidence type="ECO:0000313" key="2">
    <source>
        <dbReference type="EMBL" id="KAK4301420.1"/>
    </source>
</evidence>
<keyword evidence="3" id="KW-1185">Reference proteome</keyword>
<evidence type="ECO:0000256" key="1">
    <source>
        <dbReference type="SAM" id="MobiDB-lite"/>
    </source>
</evidence>
<comment type="caution">
    <text evidence="2">The sequence shown here is derived from an EMBL/GenBank/DDBJ whole genome shotgun (WGS) entry which is preliminary data.</text>
</comment>